<dbReference type="GO" id="GO:0051513">
    <property type="term" value="P:regulation of monopolar cell growth"/>
    <property type="evidence" value="ECO:0007669"/>
    <property type="project" value="InterPro"/>
</dbReference>
<evidence type="ECO:0000256" key="1">
    <source>
        <dbReference type="SAM" id="Coils"/>
    </source>
</evidence>
<dbReference type="AlphaFoldDB" id="A0AAE1WYZ7"/>
<dbReference type="Proteomes" id="UP001289374">
    <property type="component" value="Unassembled WGS sequence"/>
</dbReference>
<name>A0AAE1WYZ7_9LAMI</name>
<dbReference type="InterPro" id="IPR032795">
    <property type="entry name" value="DUF3741-assoc"/>
</dbReference>
<feature type="compositionally biased region" description="Polar residues" evidence="2">
    <location>
        <begin position="67"/>
        <end position="78"/>
    </location>
</feature>
<evidence type="ECO:0000259" key="3">
    <source>
        <dbReference type="Pfam" id="PF14309"/>
    </source>
</evidence>
<feature type="compositionally biased region" description="Polar residues" evidence="2">
    <location>
        <begin position="692"/>
        <end position="711"/>
    </location>
</feature>
<keyword evidence="1" id="KW-0175">Coiled coil</keyword>
<keyword evidence="6" id="KW-1185">Reference proteome</keyword>
<dbReference type="Pfam" id="PF14309">
    <property type="entry name" value="DUF4378"/>
    <property type="match status" value="1"/>
</dbReference>
<feature type="compositionally biased region" description="Polar residues" evidence="2">
    <location>
        <begin position="427"/>
        <end position="439"/>
    </location>
</feature>
<feature type="region of interest" description="Disordered" evidence="2">
    <location>
        <begin position="563"/>
        <end position="755"/>
    </location>
</feature>
<feature type="compositionally biased region" description="Polar residues" evidence="2">
    <location>
        <begin position="576"/>
        <end position="590"/>
    </location>
</feature>
<gene>
    <name evidence="5" type="ORF">Sango_0962400</name>
</gene>
<feature type="compositionally biased region" description="Polar residues" evidence="2">
    <location>
        <begin position="636"/>
        <end position="647"/>
    </location>
</feature>
<evidence type="ECO:0000259" key="4">
    <source>
        <dbReference type="Pfam" id="PF14383"/>
    </source>
</evidence>
<feature type="domain" description="DUF3741" evidence="4">
    <location>
        <begin position="332"/>
        <end position="353"/>
    </location>
</feature>
<dbReference type="InterPro" id="IPR033334">
    <property type="entry name" value="LNG1/2"/>
</dbReference>
<feature type="region of interest" description="Disordered" evidence="2">
    <location>
        <begin position="269"/>
        <end position="451"/>
    </location>
</feature>
<dbReference type="InterPro" id="IPR025486">
    <property type="entry name" value="DUF4378"/>
</dbReference>
<feature type="region of interest" description="Disordered" evidence="2">
    <location>
        <begin position="484"/>
        <end position="544"/>
    </location>
</feature>
<accession>A0AAE1WYZ7</accession>
<dbReference type="PANTHER" id="PTHR31680:SF4">
    <property type="entry name" value="LONGIFOLIA PROTEIN"/>
    <property type="match status" value="1"/>
</dbReference>
<dbReference type="Pfam" id="PF14383">
    <property type="entry name" value="VARLMGL"/>
    <property type="match status" value="1"/>
</dbReference>
<comment type="caution">
    <text evidence="5">The sequence shown here is derived from an EMBL/GenBank/DDBJ whole genome shotgun (WGS) entry which is preliminary data.</text>
</comment>
<proteinExistence type="predicted"/>
<feature type="compositionally biased region" description="Basic and acidic residues" evidence="2">
    <location>
        <begin position="283"/>
        <end position="298"/>
    </location>
</feature>
<feature type="compositionally biased region" description="Polar residues" evidence="2">
    <location>
        <begin position="718"/>
        <end position="755"/>
    </location>
</feature>
<feature type="compositionally biased region" description="Polar residues" evidence="2">
    <location>
        <begin position="300"/>
        <end position="311"/>
    </location>
</feature>
<dbReference type="EMBL" id="JACGWL010000005">
    <property type="protein sequence ID" value="KAK4402217.1"/>
    <property type="molecule type" value="Genomic_DNA"/>
</dbReference>
<feature type="compositionally biased region" description="Polar residues" evidence="2">
    <location>
        <begin position="354"/>
        <end position="366"/>
    </location>
</feature>
<reference evidence="5" key="2">
    <citation type="journal article" date="2024" name="Plant">
        <title>Genomic evolution and insights into agronomic trait innovations of Sesamum species.</title>
        <authorList>
            <person name="Miao H."/>
            <person name="Wang L."/>
            <person name="Qu L."/>
            <person name="Liu H."/>
            <person name="Sun Y."/>
            <person name="Le M."/>
            <person name="Wang Q."/>
            <person name="Wei S."/>
            <person name="Zheng Y."/>
            <person name="Lin W."/>
            <person name="Duan Y."/>
            <person name="Cao H."/>
            <person name="Xiong S."/>
            <person name="Wang X."/>
            <person name="Wei L."/>
            <person name="Li C."/>
            <person name="Ma Q."/>
            <person name="Ju M."/>
            <person name="Zhao R."/>
            <person name="Li G."/>
            <person name="Mu C."/>
            <person name="Tian Q."/>
            <person name="Mei H."/>
            <person name="Zhang T."/>
            <person name="Gao T."/>
            <person name="Zhang H."/>
        </authorList>
    </citation>
    <scope>NUCLEOTIDE SEQUENCE</scope>
    <source>
        <strain evidence="5">K16</strain>
    </source>
</reference>
<sequence length="1088" mass="120425">MAAKLLHSLTDDNPDLQKQIGCMTGIFQMFDRQHMLTGGRRIVGHSPKRLPSGNSQFNRDTLERESNTSQLRSASVETYSHKSMQDRQRVSTESSRASFSSSSRSSSFSSLDCNRATTQLEPASFDRVIFPENPPRDPAMNQQNTSPQFTRQTVDLRDLVKDSIYREVQGVTIKAKTVEEAAVPYRDSPRLQSKASDGSCGSGLDKKQSTAADLRESLRALAKLQEAPRYSNEPRELMRSSSYHSKEGSSFFISKEAPRFSYDGREMNSTTFDSRDGSNSALKLKDLPRLSLDSREGSMRSVNADSKSNLKSMPKGSGAFDGKVQSQQQTPGNPARPPSVVAKLMGLETLPDSFPSSDANMGSTRSYPDADFAERRDPSKIIQISSSSKNSLKEPSSPHWRNSDSSMKPMSRFPIEPAPWKQIDGSRGSQKPTSRSTRGPSKAPTAFPSVYSEIEKRLKDIEFTQSGKDLRALKQILEAMQAKGLLENPKEGQGSNFTSHKGRDQNILTSTKSVDDQKPQTDEVLSSSKRKTGSARTYESPIVIMKPAKLVEKSRLSAASVISLDGLSRLPKIRSSESTDNSKVQSSVMTSKDLRFKSSQRDNVLNPANTKNDKTLKTTQTSSRPQHLAKEGNAGSGKSSGSISPRIQQKKLESERRSRPPTPPDSSKSKRPSNKPQGESNSPGGRRRPKYTNYQQSEGQLSEFSVESRNLSCHDNEDSAQINETVLLGSSNAEVTSSERSPGTSSIQSPSTKTSEFMLSGSLEKKSTLVLSEEESAELGFVPIEYSSPVSVLDNVVYKHDSPPTEYAGKPFKVDASTGNERNPTAARESSVDGFDPNSTKSGATFEINRKKLQNIENLVQKLRRLNSNHDEARTDYIASLCENTDPDHRYVSEILLASGLLLRDLSSSLSDFQFHPSGHPINPELFLVLEQTKGSTLLKEECDLKKTAQLTTSEKFHRKLIFDSVNEILARKLVEGGPHSEAWLRPRMLARTALNAQKLLKELCSEIEELRAKNPKCSSDEEEDGWKNILCNDVMHRSESWIDFDAEISGAVLDIERLIFKDLVDEVVIGESSSLITKPGRRKLFAK</sequence>
<evidence type="ECO:0000313" key="6">
    <source>
        <dbReference type="Proteomes" id="UP001289374"/>
    </source>
</evidence>
<feature type="region of interest" description="Disordered" evidence="2">
    <location>
        <begin position="185"/>
        <end position="212"/>
    </location>
</feature>
<feature type="compositionally biased region" description="Polar residues" evidence="2">
    <location>
        <begin position="601"/>
        <end position="610"/>
    </location>
</feature>
<feature type="compositionally biased region" description="Basic and acidic residues" evidence="2">
    <location>
        <begin position="79"/>
        <end position="90"/>
    </location>
</feature>
<feature type="domain" description="DUF4378" evidence="3">
    <location>
        <begin position="888"/>
        <end position="1067"/>
    </location>
</feature>
<dbReference type="PANTHER" id="PTHR31680">
    <property type="entry name" value="LONGIFOLIA PROTEIN"/>
    <property type="match status" value="1"/>
</dbReference>
<feature type="compositionally biased region" description="Low complexity" evidence="2">
    <location>
        <begin position="380"/>
        <end position="398"/>
    </location>
</feature>
<feature type="region of interest" description="Disordered" evidence="2">
    <location>
        <begin position="808"/>
        <end position="846"/>
    </location>
</feature>
<feature type="compositionally biased region" description="Polar residues" evidence="2">
    <location>
        <begin position="269"/>
        <end position="281"/>
    </location>
</feature>
<feature type="compositionally biased region" description="Low complexity" evidence="2">
    <location>
        <begin position="94"/>
        <end position="110"/>
    </location>
</feature>
<evidence type="ECO:0000256" key="2">
    <source>
        <dbReference type="SAM" id="MobiDB-lite"/>
    </source>
</evidence>
<reference evidence="5" key="1">
    <citation type="submission" date="2020-06" db="EMBL/GenBank/DDBJ databases">
        <authorList>
            <person name="Li T."/>
            <person name="Hu X."/>
            <person name="Zhang T."/>
            <person name="Song X."/>
            <person name="Zhang H."/>
            <person name="Dai N."/>
            <person name="Sheng W."/>
            <person name="Hou X."/>
            <person name="Wei L."/>
        </authorList>
    </citation>
    <scope>NUCLEOTIDE SEQUENCE</scope>
    <source>
        <strain evidence="5">K16</strain>
        <tissue evidence="5">Leaf</tissue>
    </source>
</reference>
<feature type="region of interest" description="Disordered" evidence="2">
    <location>
        <begin position="225"/>
        <end position="244"/>
    </location>
</feature>
<feature type="region of interest" description="Disordered" evidence="2">
    <location>
        <begin position="41"/>
        <end position="113"/>
    </location>
</feature>
<feature type="coiled-coil region" evidence="1">
    <location>
        <begin position="849"/>
        <end position="876"/>
    </location>
</feature>
<protein>
    <submittedName>
        <fullName evidence="5">Protein LONGIFOLIA 1</fullName>
    </submittedName>
</protein>
<organism evidence="5 6">
    <name type="scientific">Sesamum angolense</name>
    <dbReference type="NCBI Taxonomy" id="2727404"/>
    <lineage>
        <taxon>Eukaryota</taxon>
        <taxon>Viridiplantae</taxon>
        <taxon>Streptophyta</taxon>
        <taxon>Embryophyta</taxon>
        <taxon>Tracheophyta</taxon>
        <taxon>Spermatophyta</taxon>
        <taxon>Magnoliopsida</taxon>
        <taxon>eudicotyledons</taxon>
        <taxon>Gunneridae</taxon>
        <taxon>Pentapetalae</taxon>
        <taxon>asterids</taxon>
        <taxon>lamiids</taxon>
        <taxon>Lamiales</taxon>
        <taxon>Pedaliaceae</taxon>
        <taxon>Sesamum</taxon>
    </lineage>
</organism>
<feature type="compositionally biased region" description="Polar residues" evidence="2">
    <location>
        <begin position="399"/>
        <end position="408"/>
    </location>
</feature>
<evidence type="ECO:0000313" key="5">
    <source>
        <dbReference type="EMBL" id="KAK4402217.1"/>
    </source>
</evidence>